<feature type="transmembrane region" description="Helical" evidence="5">
    <location>
        <begin position="12"/>
        <end position="31"/>
    </location>
</feature>
<evidence type="ECO:0000256" key="3">
    <source>
        <dbReference type="ARBA" id="ARBA00022989"/>
    </source>
</evidence>
<dbReference type="GeneID" id="101847501"/>
<keyword evidence="6" id="KW-1185">Reference proteome</keyword>
<feature type="transmembrane region" description="Helical" evidence="5">
    <location>
        <begin position="117"/>
        <end position="135"/>
    </location>
</feature>
<dbReference type="InterPro" id="IPR023352">
    <property type="entry name" value="MAPEG-like_dom_sf"/>
</dbReference>
<evidence type="ECO:0000256" key="5">
    <source>
        <dbReference type="SAM" id="Phobius"/>
    </source>
</evidence>
<proteinExistence type="predicted"/>
<dbReference type="SUPFAM" id="SSF161084">
    <property type="entry name" value="MAPEG domain-like"/>
    <property type="match status" value="1"/>
</dbReference>
<keyword evidence="2 5" id="KW-0812">Transmembrane</keyword>
<dbReference type="PANTHER" id="PTHR10250:SF19">
    <property type="entry name" value="MICROSOMAL GLUTATHIONE S-TRANSFERASE 3B"/>
    <property type="match status" value="1"/>
</dbReference>
<gene>
    <name evidence="7" type="primary">LOC101847501</name>
</gene>
<accession>A0ABM0JTN9</accession>
<evidence type="ECO:0000313" key="6">
    <source>
        <dbReference type="Proteomes" id="UP000694888"/>
    </source>
</evidence>
<evidence type="ECO:0000256" key="4">
    <source>
        <dbReference type="ARBA" id="ARBA00023136"/>
    </source>
</evidence>
<dbReference type="InterPro" id="IPR050997">
    <property type="entry name" value="MAPEG"/>
</dbReference>
<reference evidence="7" key="1">
    <citation type="submission" date="2025-08" db="UniProtKB">
        <authorList>
            <consortium name="RefSeq"/>
        </authorList>
    </citation>
    <scope>IDENTIFICATION</scope>
</reference>
<keyword evidence="4 5" id="KW-0472">Membrane</keyword>
<keyword evidence="3 5" id="KW-1133">Transmembrane helix</keyword>
<comment type="subcellular location">
    <subcellularLocation>
        <location evidence="1">Membrane</location>
        <topology evidence="1">Multi-pass membrane protein</topology>
    </subcellularLocation>
</comment>
<dbReference type="PANTHER" id="PTHR10250">
    <property type="entry name" value="MICROSOMAL GLUTATHIONE S-TRANSFERASE"/>
    <property type="match status" value="1"/>
</dbReference>
<dbReference type="Pfam" id="PF01124">
    <property type="entry name" value="MAPEG"/>
    <property type="match status" value="1"/>
</dbReference>
<organism evidence="6 7">
    <name type="scientific">Aplysia californica</name>
    <name type="common">California sea hare</name>
    <dbReference type="NCBI Taxonomy" id="6500"/>
    <lineage>
        <taxon>Eukaryota</taxon>
        <taxon>Metazoa</taxon>
        <taxon>Spiralia</taxon>
        <taxon>Lophotrochozoa</taxon>
        <taxon>Mollusca</taxon>
        <taxon>Gastropoda</taxon>
        <taxon>Heterobranchia</taxon>
        <taxon>Euthyneura</taxon>
        <taxon>Tectipleura</taxon>
        <taxon>Aplysiida</taxon>
        <taxon>Aplysioidea</taxon>
        <taxon>Aplysiidae</taxon>
        <taxon>Aplysia</taxon>
    </lineage>
</organism>
<name>A0ABM0JTN9_APLCA</name>
<evidence type="ECO:0000256" key="1">
    <source>
        <dbReference type="ARBA" id="ARBA00004141"/>
    </source>
</evidence>
<dbReference type="Gene3D" id="1.20.120.550">
    <property type="entry name" value="Membrane associated eicosanoid/glutathione metabolism-like domain"/>
    <property type="match status" value="1"/>
</dbReference>
<dbReference type="RefSeq" id="XP_005101249.2">
    <property type="nucleotide sequence ID" value="XM_005101192.3"/>
</dbReference>
<sequence>MSSVSVQLSSDFGYVILTAAAGWVFLQYLAWNVIKARKKYDVQYPTLYSEKSKEFNCFQRAHQHTLEVYPQFLIFLVFGGLELPKLSSVFGILFFAGRYMYAQGYYRALPVDQNRPLLGYVGFFGVYLNSIYFALKLLGVV</sequence>
<feature type="transmembrane region" description="Helical" evidence="5">
    <location>
        <begin position="72"/>
        <end position="97"/>
    </location>
</feature>
<dbReference type="InterPro" id="IPR001129">
    <property type="entry name" value="Membr-assoc_MAPEG"/>
</dbReference>
<protein>
    <submittedName>
        <fullName evidence="7">Microsomal glutathione S-transferase 3</fullName>
    </submittedName>
</protein>
<dbReference type="Proteomes" id="UP000694888">
    <property type="component" value="Unplaced"/>
</dbReference>
<evidence type="ECO:0000256" key="2">
    <source>
        <dbReference type="ARBA" id="ARBA00022692"/>
    </source>
</evidence>
<evidence type="ECO:0000313" key="7">
    <source>
        <dbReference type="RefSeq" id="XP_005101249.2"/>
    </source>
</evidence>